<comment type="caution">
    <text evidence="9">The sequence shown here is derived from an EMBL/GenBank/DDBJ whole genome shotgun (WGS) entry which is preliminary data.</text>
</comment>
<dbReference type="EMBL" id="JBGUBD010000007">
    <property type="protein sequence ID" value="MFA9479184.1"/>
    <property type="molecule type" value="Genomic_DNA"/>
</dbReference>
<evidence type="ECO:0000256" key="6">
    <source>
        <dbReference type="ARBA" id="ARBA00023239"/>
    </source>
</evidence>
<dbReference type="PANTHER" id="PTHR12589">
    <property type="entry name" value="PYRUVOYL TETRAHYDROBIOPTERIN SYNTHASE"/>
    <property type="match status" value="1"/>
</dbReference>
<comment type="cofactor">
    <cofactor evidence="8">
        <name>Zn(2+)</name>
        <dbReference type="ChEBI" id="CHEBI:29105"/>
    </cofactor>
    <text evidence="8">Binds 1 zinc ion per subunit.</text>
</comment>
<dbReference type="PANTHER" id="PTHR12589:SF7">
    <property type="entry name" value="6-PYRUVOYL TETRAHYDROBIOPTERIN SYNTHASE"/>
    <property type="match status" value="1"/>
</dbReference>
<reference evidence="9 10" key="1">
    <citation type="submission" date="2024-08" db="EMBL/GenBank/DDBJ databases">
        <title>Whole-genome sequencing of halo(alkali)philic microorganisms from hypersaline lakes.</title>
        <authorList>
            <person name="Sorokin D.Y."/>
            <person name="Merkel A.Y."/>
            <person name="Messina E."/>
            <person name="Yakimov M."/>
        </authorList>
    </citation>
    <scope>NUCLEOTIDE SEQUENCE [LARGE SCALE GENOMIC DNA]</scope>
    <source>
        <strain evidence="9 10">AB-hyl4</strain>
    </source>
</reference>
<proteinExistence type="inferred from homology"/>
<dbReference type="PIRSF" id="PIRSF006113">
    <property type="entry name" value="PTP_synth"/>
    <property type="match status" value="1"/>
</dbReference>
<dbReference type="InterPro" id="IPR038418">
    <property type="entry name" value="6-PTP_synth/QueD_sf"/>
</dbReference>
<evidence type="ECO:0000313" key="10">
    <source>
        <dbReference type="Proteomes" id="UP001575105"/>
    </source>
</evidence>
<keyword evidence="5 8" id="KW-0862">Zinc</keyword>
<keyword evidence="8" id="KW-0671">Queuosine biosynthesis</keyword>
<comment type="pathway">
    <text evidence="1 8">Purine metabolism; 7-cyano-7-deazaguanine biosynthesis.</text>
</comment>
<evidence type="ECO:0000256" key="3">
    <source>
        <dbReference type="ARBA" id="ARBA00018141"/>
    </source>
</evidence>
<evidence type="ECO:0000256" key="4">
    <source>
        <dbReference type="ARBA" id="ARBA00022723"/>
    </source>
</evidence>
<evidence type="ECO:0000313" key="9">
    <source>
        <dbReference type="EMBL" id="MFA9479184.1"/>
    </source>
</evidence>
<organism evidence="9 10">
    <name type="scientific">Natronomicrosphaera hydrolytica</name>
    <dbReference type="NCBI Taxonomy" id="3242702"/>
    <lineage>
        <taxon>Bacteria</taxon>
        <taxon>Pseudomonadati</taxon>
        <taxon>Planctomycetota</taxon>
        <taxon>Phycisphaerae</taxon>
        <taxon>Phycisphaerales</taxon>
        <taxon>Phycisphaeraceae</taxon>
        <taxon>Natronomicrosphaera</taxon>
    </lineage>
</organism>
<protein>
    <recommendedName>
        <fullName evidence="3 8">6-carboxy-5,6,7,8-tetrahydropterin synthase</fullName>
        <ecNumber evidence="8">4.-.-.-</ecNumber>
    </recommendedName>
</protein>
<dbReference type="Gene3D" id="3.30.479.10">
    <property type="entry name" value="6-pyruvoyl tetrahydropterin synthase/QueD"/>
    <property type="match status" value="1"/>
</dbReference>
<comment type="catalytic activity">
    <reaction evidence="7 8">
        <text>7,8-dihydroneopterin 3'-triphosphate + H2O = 6-carboxy-5,6,7,8-tetrahydropterin + triphosphate + acetaldehyde + 2 H(+)</text>
        <dbReference type="Rhea" id="RHEA:27966"/>
        <dbReference type="ChEBI" id="CHEBI:15343"/>
        <dbReference type="ChEBI" id="CHEBI:15377"/>
        <dbReference type="ChEBI" id="CHEBI:15378"/>
        <dbReference type="ChEBI" id="CHEBI:18036"/>
        <dbReference type="ChEBI" id="CHEBI:58462"/>
        <dbReference type="ChEBI" id="CHEBI:61032"/>
        <dbReference type="EC" id="4.1.2.50"/>
    </reaction>
</comment>
<dbReference type="Proteomes" id="UP001575105">
    <property type="component" value="Unassembled WGS sequence"/>
</dbReference>
<keyword evidence="10" id="KW-1185">Reference proteome</keyword>
<evidence type="ECO:0000256" key="5">
    <source>
        <dbReference type="ARBA" id="ARBA00022833"/>
    </source>
</evidence>
<gene>
    <name evidence="9" type="ORF">ACERK3_12905</name>
</gene>
<evidence type="ECO:0000256" key="8">
    <source>
        <dbReference type="PIRNR" id="PIRNR006113"/>
    </source>
</evidence>
<comment type="similarity">
    <text evidence="2 8">Belongs to the PTPS family. QueD subfamily.</text>
</comment>
<keyword evidence="6 8" id="KW-0456">Lyase</keyword>
<dbReference type="EC" id="4.-.-.-" evidence="8"/>
<evidence type="ECO:0000256" key="2">
    <source>
        <dbReference type="ARBA" id="ARBA00008900"/>
    </source>
</evidence>
<keyword evidence="4 8" id="KW-0479">Metal-binding</keyword>
<accession>A0ABV4U9H6</accession>
<sequence>MPMYEITIERTFAASHAIRLPDGQLEPIHGHNWPVAVTVERDELDAIETVMDFHDLEAIVDKLVAAFHNRHLNDLPPFAGEAVNPTAERVAWWIGSQTAEQLPEGVRLQQARVGEAPGCWATYRPTR</sequence>
<evidence type="ECO:0000256" key="1">
    <source>
        <dbReference type="ARBA" id="ARBA00005061"/>
    </source>
</evidence>
<name>A0ABV4U9H6_9BACT</name>
<dbReference type="InterPro" id="IPR007115">
    <property type="entry name" value="6-PTP_synth/QueD"/>
</dbReference>
<evidence type="ECO:0000256" key="7">
    <source>
        <dbReference type="ARBA" id="ARBA00048807"/>
    </source>
</evidence>
<dbReference type="Pfam" id="PF01242">
    <property type="entry name" value="PTPS"/>
    <property type="match status" value="1"/>
</dbReference>
<dbReference type="SUPFAM" id="SSF55620">
    <property type="entry name" value="Tetrahydrobiopterin biosynthesis enzymes-like"/>
    <property type="match status" value="1"/>
</dbReference>
<dbReference type="RefSeq" id="WP_425346111.1">
    <property type="nucleotide sequence ID" value="NZ_JBGUBD010000007.1"/>
</dbReference>